<evidence type="ECO:0000313" key="3">
    <source>
        <dbReference type="Proteomes" id="UP000219453"/>
    </source>
</evidence>
<accession>A0A285P901</accession>
<reference evidence="2 3" key="1">
    <citation type="submission" date="2017-09" db="EMBL/GenBank/DDBJ databases">
        <authorList>
            <person name="Ehlers B."/>
            <person name="Leendertz F.H."/>
        </authorList>
    </citation>
    <scope>NUCLEOTIDE SEQUENCE [LARGE SCALE GENOMIC DNA]</scope>
    <source>
        <strain evidence="2 3">DSM 27208</strain>
    </source>
</reference>
<keyword evidence="1" id="KW-0472">Membrane</keyword>
<evidence type="ECO:0000256" key="1">
    <source>
        <dbReference type="SAM" id="Phobius"/>
    </source>
</evidence>
<proteinExistence type="predicted"/>
<dbReference type="EMBL" id="OBEJ01000009">
    <property type="protein sequence ID" value="SNZ18204.1"/>
    <property type="molecule type" value="Genomic_DNA"/>
</dbReference>
<gene>
    <name evidence="2" type="ORF">SAMN06269185_3293</name>
</gene>
<feature type="transmembrane region" description="Helical" evidence="1">
    <location>
        <begin position="7"/>
        <end position="30"/>
    </location>
</feature>
<name>A0A285P901_NATPI</name>
<keyword evidence="1" id="KW-0812">Transmembrane</keyword>
<dbReference type="Proteomes" id="UP000219453">
    <property type="component" value="Unassembled WGS sequence"/>
</dbReference>
<protein>
    <submittedName>
        <fullName evidence="2">Uncharacterized protein</fullName>
    </submittedName>
</protein>
<organism evidence="2 3">
    <name type="scientific">Natronoarchaeum philippinense</name>
    <dbReference type="NCBI Taxonomy" id="558529"/>
    <lineage>
        <taxon>Archaea</taxon>
        <taxon>Methanobacteriati</taxon>
        <taxon>Methanobacteriota</taxon>
        <taxon>Stenosarchaea group</taxon>
        <taxon>Halobacteria</taxon>
        <taxon>Halobacteriales</taxon>
        <taxon>Natronoarchaeaceae</taxon>
    </lineage>
</organism>
<evidence type="ECO:0000313" key="2">
    <source>
        <dbReference type="EMBL" id="SNZ18204.1"/>
    </source>
</evidence>
<dbReference type="AlphaFoldDB" id="A0A285P901"/>
<keyword evidence="3" id="KW-1185">Reference proteome</keyword>
<keyword evidence="1" id="KW-1133">Transmembrane helix</keyword>
<sequence>MPSIEELLVGVSVSCGVVGLACIAIGQYILLFA</sequence>